<accession>A0AAW1QBC3</accession>
<feature type="compositionally biased region" description="Basic residues" evidence="5">
    <location>
        <begin position="420"/>
        <end position="430"/>
    </location>
</feature>
<dbReference type="Proteomes" id="UP001438707">
    <property type="component" value="Unassembled WGS sequence"/>
</dbReference>
<keyword evidence="2" id="KW-0863">Zinc-finger</keyword>
<keyword evidence="8" id="KW-1185">Reference proteome</keyword>
<evidence type="ECO:0000259" key="6">
    <source>
        <dbReference type="SMART" id="SM00451"/>
    </source>
</evidence>
<keyword evidence="1" id="KW-0479">Metal-binding</keyword>
<name>A0AAW1QBC3_9CHLO</name>
<evidence type="ECO:0000256" key="2">
    <source>
        <dbReference type="ARBA" id="ARBA00022771"/>
    </source>
</evidence>
<dbReference type="FunFam" id="3.30.160.60:FF:000491">
    <property type="entry name" value="zinc finger matrin-type protein 2-like"/>
    <property type="match status" value="1"/>
</dbReference>
<evidence type="ECO:0000256" key="5">
    <source>
        <dbReference type="SAM" id="MobiDB-lite"/>
    </source>
</evidence>
<keyword evidence="3" id="KW-0862">Zinc</keyword>
<proteinExistence type="predicted"/>
<reference evidence="7 8" key="1">
    <citation type="journal article" date="2024" name="Nat. Commun.">
        <title>Phylogenomics reveals the evolutionary origins of lichenization in chlorophyte algae.</title>
        <authorList>
            <person name="Puginier C."/>
            <person name="Libourel C."/>
            <person name="Otte J."/>
            <person name="Skaloud P."/>
            <person name="Haon M."/>
            <person name="Grisel S."/>
            <person name="Petersen M."/>
            <person name="Berrin J.G."/>
            <person name="Delaux P.M."/>
            <person name="Dal Grande F."/>
            <person name="Keller J."/>
        </authorList>
    </citation>
    <scope>NUCLEOTIDE SEQUENCE [LARGE SCALE GENOMIC DNA]</scope>
    <source>
        <strain evidence="7 8">SAG 2145</strain>
    </source>
</reference>
<feature type="region of interest" description="Disordered" evidence="5">
    <location>
        <begin position="420"/>
        <end position="463"/>
    </location>
</feature>
<dbReference type="PANTHER" id="PTHR45986:SF1">
    <property type="entry name" value="ZINC FINGER MATRIN-TYPE PROTEIN 2"/>
    <property type="match status" value="1"/>
</dbReference>
<dbReference type="GO" id="GO:0046540">
    <property type="term" value="C:U4/U6 x U5 tri-snRNP complex"/>
    <property type="evidence" value="ECO:0007669"/>
    <property type="project" value="TreeGrafter"/>
</dbReference>
<evidence type="ECO:0000256" key="3">
    <source>
        <dbReference type="ARBA" id="ARBA00022833"/>
    </source>
</evidence>
<dbReference type="PANTHER" id="PTHR45986">
    <property type="entry name" value="ZINC FINGER MATRIN-TYPE PROTEIN 2"/>
    <property type="match status" value="1"/>
</dbReference>
<protein>
    <recommendedName>
        <fullName evidence="6">U1-type domain-containing protein</fullName>
    </recommendedName>
</protein>
<evidence type="ECO:0000313" key="7">
    <source>
        <dbReference type="EMBL" id="KAK9818623.1"/>
    </source>
</evidence>
<dbReference type="GO" id="GO:0008270">
    <property type="term" value="F:zinc ion binding"/>
    <property type="evidence" value="ECO:0007669"/>
    <property type="project" value="UniProtKB-KW"/>
</dbReference>
<feature type="compositionally biased region" description="Basic and acidic residues" evidence="5">
    <location>
        <begin position="23"/>
        <end position="44"/>
    </location>
</feature>
<dbReference type="InterPro" id="IPR040107">
    <property type="entry name" value="Snu23"/>
</dbReference>
<dbReference type="InterPro" id="IPR036236">
    <property type="entry name" value="Znf_C2H2_sf"/>
</dbReference>
<evidence type="ECO:0000256" key="1">
    <source>
        <dbReference type="ARBA" id="ARBA00022723"/>
    </source>
</evidence>
<feature type="region of interest" description="Disordered" evidence="5">
    <location>
        <begin position="1"/>
        <end position="56"/>
    </location>
</feature>
<organism evidence="7 8">
    <name type="scientific">Apatococcus lobatus</name>
    <dbReference type="NCBI Taxonomy" id="904363"/>
    <lineage>
        <taxon>Eukaryota</taxon>
        <taxon>Viridiplantae</taxon>
        <taxon>Chlorophyta</taxon>
        <taxon>core chlorophytes</taxon>
        <taxon>Trebouxiophyceae</taxon>
        <taxon>Chlorellales</taxon>
        <taxon>Chlorellaceae</taxon>
        <taxon>Apatococcus</taxon>
    </lineage>
</organism>
<comment type="caution">
    <text evidence="7">The sequence shown here is derived from an EMBL/GenBank/DDBJ whole genome shotgun (WGS) entry which is preliminary data.</text>
</comment>
<dbReference type="AlphaFoldDB" id="A0AAW1QBC3"/>
<dbReference type="SMART" id="SM00451">
    <property type="entry name" value="ZnF_U1"/>
    <property type="match status" value="1"/>
</dbReference>
<dbReference type="Pfam" id="PF12171">
    <property type="entry name" value="zf-C2H2_jaz"/>
    <property type="match status" value="1"/>
</dbReference>
<dbReference type="SUPFAM" id="SSF57667">
    <property type="entry name" value="beta-beta-alpha zinc fingers"/>
    <property type="match status" value="1"/>
</dbReference>
<feature type="region of interest" description="Disordered" evidence="5">
    <location>
        <begin position="360"/>
        <end position="394"/>
    </location>
</feature>
<evidence type="ECO:0000313" key="8">
    <source>
        <dbReference type="Proteomes" id="UP001438707"/>
    </source>
</evidence>
<gene>
    <name evidence="7" type="ORF">WJX74_003663</name>
</gene>
<dbReference type="InterPro" id="IPR003604">
    <property type="entry name" value="Matrin/U1-like-C_Znf_C2H2"/>
</dbReference>
<dbReference type="GO" id="GO:0000398">
    <property type="term" value="P:mRNA splicing, via spliceosome"/>
    <property type="evidence" value="ECO:0007669"/>
    <property type="project" value="InterPro"/>
</dbReference>
<feature type="compositionally biased region" description="Acidic residues" evidence="5">
    <location>
        <begin position="203"/>
        <end position="212"/>
    </location>
</feature>
<evidence type="ECO:0000256" key="4">
    <source>
        <dbReference type="ARBA" id="ARBA00023242"/>
    </source>
</evidence>
<dbReference type="EMBL" id="JALJOS010000058">
    <property type="protein sequence ID" value="KAK9818623.1"/>
    <property type="molecule type" value="Genomic_DNA"/>
</dbReference>
<dbReference type="GO" id="GO:0005681">
    <property type="term" value="C:spliceosomal complex"/>
    <property type="evidence" value="ECO:0007669"/>
    <property type="project" value="InterPro"/>
</dbReference>
<dbReference type="InterPro" id="IPR022755">
    <property type="entry name" value="Znf_C2H2_jaz"/>
</dbReference>
<sequence length="647" mass="72310">MSIQESKKGGGGKKGRKGGVDNTSRRTWDTEEFEKKAKARAAQDEHDDEESALDAKRRRRWERDPLHQGLIVERANLKQREFQLDLTSRLNKSQVVTHNTPLSQQAGYYCSVCDCILRDSQSYLDHINGKWHNRALGMSMRVERSNADQVRKRFDALKHNKYSSEPSDYVADGFDKRVLEQQEEEERRREEKRERKRKKHRDEEDEAEEPADPDMALAMGFAGFGGTKGWSPEEACLEPLVATRIAFHCKTSQAGLVALICAWTPDSNRVPPTLDQTLMELDWELFGGHVKDEASSIPWATSAEEPYPDLDSLPDFSCSDTTHWSLDSAQPCEQSILSSSTPLWIQTSEENSDQFWPVQELSPKRKPAQEPSIHTPPKVAANEPAPQFRKQPSVEELVQSNLAALQESAAELMSICHHHAGVKSPKRPRRHSPDIPTPQYQTRSLSASDIVPQQPDRQMSGEPMPQSMFAMALHTPLEGTRKGSKRSRDPLEACAMAPVTPAKGISGDGLLGPQPVCMFQGHYPSPFELLEPFNIVKESPLAKSTSLGELNQRLSAGTPSFANAHPMTQITTNLTRGSSCRLPNAHFPPISRRPSLTQISTQLAGMTTLTISNGVVIKPESWLQGFRCLHEWGCAGQSYMFSTLKAD</sequence>
<feature type="compositionally biased region" description="Basic and acidic residues" evidence="5">
    <location>
        <begin position="181"/>
        <end position="193"/>
    </location>
</feature>
<feature type="domain" description="U1-type" evidence="6">
    <location>
        <begin position="105"/>
        <end position="139"/>
    </location>
</feature>
<feature type="region of interest" description="Disordered" evidence="5">
    <location>
        <begin position="181"/>
        <end position="218"/>
    </location>
</feature>
<keyword evidence="4" id="KW-0539">Nucleus</keyword>
<dbReference type="GO" id="GO:0003676">
    <property type="term" value="F:nucleic acid binding"/>
    <property type="evidence" value="ECO:0007669"/>
    <property type="project" value="InterPro"/>
</dbReference>
<feature type="compositionally biased region" description="Polar residues" evidence="5">
    <location>
        <begin position="438"/>
        <end position="447"/>
    </location>
</feature>